<keyword evidence="2" id="KW-1185">Reference proteome</keyword>
<dbReference type="PANTHER" id="PTHR48475:SF2">
    <property type="entry name" value="RIBONUCLEASE H"/>
    <property type="match status" value="1"/>
</dbReference>
<organism evidence="1 2">
    <name type="scientific">Rubroshorea leprosula</name>
    <dbReference type="NCBI Taxonomy" id="152421"/>
    <lineage>
        <taxon>Eukaryota</taxon>
        <taxon>Viridiplantae</taxon>
        <taxon>Streptophyta</taxon>
        <taxon>Embryophyta</taxon>
        <taxon>Tracheophyta</taxon>
        <taxon>Spermatophyta</taxon>
        <taxon>Magnoliopsida</taxon>
        <taxon>eudicotyledons</taxon>
        <taxon>Gunneridae</taxon>
        <taxon>Pentapetalae</taxon>
        <taxon>rosids</taxon>
        <taxon>malvids</taxon>
        <taxon>Malvales</taxon>
        <taxon>Dipterocarpaceae</taxon>
        <taxon>Rubroshorea</taxon>
    </lineage>
</organism>
<dbReference type="AlphaFoldDB" id="A0AAV5IYY1"/>
<sequence length="434" mass="49153">MPQGIGVLKGNQKMARVCYQDTFKKVELVAVPKAASFQVPRSSQTALQTISISNIDHQPENVEQKAEPVEPMETVSNPMLVKRSNSKWSMCINFTNLNEACGKDPHPLPNVRKLVERATCYGHMSFLDASSGCHQVQLWLDNQEKTAFYAGDAIYCYIMMSFGLKNVGATYQKQIFGLCGAKKRIEVNLDKFQVVQQMEPLNTIKDVQRLTGRLAALHIFIAKSAKRCLPFFKALREPKNFQWTDKCQWAFNELKQYLASPPLLSKPVEGEKLYLYLGITHEVIDKIPRADNKRADKLSKLASSQDINHQSTTFIEILDAPSYADPTAECQVLSTNPSSVNWATLLINYLQDDELPEDPSDAQLIRCKVTHFILIDDQLYKRATSMPLLCCLTPYEAEYAIREVHERGVDLFGPFVKGKEGCRHLIIAMDYFTK</sequence>
<dbReference type="PANTHER" id="PTHR48475">
    <property type="entry name" value="RIBONUCLEASE H"/>
    <property type="match status" value="1"/>
</dbReference>
<dbReference type="InterPro" id="IPR043128">
    <property type="entry name" value="Rev_trsase/Diguanyl_cyclase"/>
</dbReference>
<evidence type="ECO:0000313" key="2">
    <source>
        <dbReference type="Proteomes" id="UP001054252"/>
    </source>
</evidence>
<dbReference type="EMBL" id="BPVZ01000022">
    <property type="protein sequence ID" value="GKV05021.1"/>
    <property type="molecule type" value="Genomic_DNA"/>
</dbReference>
<evidence type="ECO:0008006" key="3">
    <source>
        <dbReference type="Google" id="ProtNLM"/>
    </source>
</evidence>
<protein>
    <recommendedName>
        <fullName evidence="3">Reverse transcriptase/retrotransposon-derived protein RNase H-like domain-containing protein</fullName>
    </recommendedName>
</protein>
<dbReference type="SUPFAM" id="SSF56672">
    <property type="entry name" value="DNA/RNA polymerases"/>
    <property type="match status" value="1"/>
</dbReference>
<name>A0AAV5IYY1_9ROSI</name>
<dbReference type="Gene3D" id="3.10.10.10">
    <property type="entry name" value="HIV Type 1 Reverse Transcriptase, subunit A, domain 1"/>
    <property type="match status" value="1"/>
</dbReference>
<comment type="caution">
    <text evidence="1">The sequence shown here is derived from an EMBL/GenBank/DDBJ whole genome shotgun (WGS) entry which is preliminary data.</text>
</comment>
<dbReference type="Gene3D" id="3.30.70.270">
    <property type="match status" value="1"/>
</dbReference>
<accession>A0AAV5IYY1</accession>
<dbReference type="Proteomes" id="UP001054252">
    <property type="component" value="Unassembled WGS sequence"/>
</dbReference>
<reference evidence="1 2" key="1">
    <citation type="journal article" date="2021" name="Commun. Biol.">
        <title>The genome of Shorea leprosula (Dipterocarpaceae) highlights the ecological relevance of drought in aseasonal tropical rainforests.</title>
        <authorList>
            <person name="Ng K.K.S."/>
            <person name="Kobayashi M.J."/>
            <person name="Fawcett J.A."/>
            <person name="Hatakeyama M."/>
            <person name="Paape T."/>
            <person name="Ng C.H."/>
            <person name="Ang C.C."/>
            <person name="Tnah L.H."/>
            <person name="Lee C.T."/>
            <person name="Nishiyama T."/>
            <person name="Sese J."/>
            <person name="O'Brien M.J."/>
            <person name="Copetti D."/>
            <person name="Mohd Noor M.I."/>
            <person name="Ong R.C."/>
            <person name="Putra M."/>
            <person name="Sireger I.Z."/>
            <person name="Indrioko S."/>
            <person name="Kosugi Y."/>
            <person name="Izuno A."/>
            <person name="Isagi Y."/>
            <person name="Lee S.L."/>
            <person name="Shimizu K.K."/>
        </authorList>
    </citation>
    <scope>NUCLEOTIDE SEQUENCE [LARGE SCALE GENOMIC DNA]</scope>
    <source>
        <strain evidence="1">214</strain>
    </source>
</reference>
<gene>
    <name evidence="1" type="ORF">SLEP1_g17079</name>
</gene>
<dbReference type="CDD" id="cd01647">
    <property type="entry name" value="RT_LTR"/>
    <property type="match status" value="1"/>
</dbReference>
<proteinExistence type="predicted"/>
<evidence type="ECO:0000313" key="1">
    <source>
        <dbReference type="EMBL" id="GKV05021.1"/>
    </source>
</evidence>
<dbReference type="InterPro" id="IPR043502">
    <property type="entry name" value="DNA/RNA_pol_sf"/>
</dbReference>